<keyword evidence="1" id="KW-1133">Transmembrane helix</keyword>
<feature type="domain" description="DUF3152" evidence="2">
    <location>
        <begin position="78"/>
        <end position="282"/>
    </location>
</feature>
<dbReference type="PATRIC" id="fig|1292037.4.peg.7344"/>
<keyword evidence="4" id="KW-1185">Reference proteome</keyword>
<comment type="caution">
    <text evidence="3">The sequence shown here is derived from an EMBL/GenBank/DDBJ whole genome shotgun (WGS) entry which is preliminary data.</text>
</comment>
<dbReference type="InterPro" id="IPR024079">
    <property type="entry name" value="MetalloPept_cat_dom_sf"/>
</dbReference>
<dbReference type="InterPro" id="IPR022603">
    <property type="entry name" value="DUF3152"/>
</dbReference>
<sequence length="286" mass="29695">RPAAPSPLVIPASAPPPAPAPSAWWPPAVLVFAVALALALLLTPRAAEPRRVSGVASAQAVTPVPAAHPAPPPEPAALPDGVPVTESGAGTWHVIPGPGRDIGTGDRVLTYTVEVEDGVDVPSFADDVDAILADPRGWTGLGEVTFRRLADPGAEPAVRISLTSPGTARRPDLCGFTIPFDSSCRLTRDHRIVLNLARWLRGAHSYDGDLAGYRAYAVNHEMGHALGLGHVGCPAPGAPAPVMMQQTFGLSNTYLANLNRAEPGAAANVRPDGAVCRANPWVTDPH</sequence>
<dbReference type="eggNOG" id="COG5479">
    <property type="taxonomic scope" value="Bacteria"/>
</dbReference>
<name>R1FUF6_9PSEU</name>
<evidence type="ECO:0000259" key="2">
    <source>
        <dbReference type="Pfam" id="PF11350"/>
    </source>
</evidence>
<gene>
    <name evidence="3" type="ORF">H480_39120</name>
</gene>
<accession>R1FUF6</accession>
<evidence type="ECO:0000313" key="3">
    <source>
        <dbReference type="EMBL" id="EOD63037.1"/>
    </source>
</evidence>
<reference evidence="3 4" key="1">
    <citation type="submission" date="2013-02" db="EMBL/GenBank/DDBJ databases">
        <title>Draft genome sequence of Amycolatopsis vancoresmycina strain DSM 44592T.</title>
        <authorList>
            <person name="Kumar S."/>
            <person name="Kaur N."/>
            <person name="Kaur C."/>
            <person name="Raghava G.P.S."/>
            <person name="Mayilraj S."/>
        </authorList>
    </citation>
    <scope>NUCLEOTIDE SEQUENCE [LARGE SCALE GENOMIC DNA]</scope>
    <source>
        <strain evidence="3 4">DSM 44592</strain>
    </source>
</reference>
<dbReference type="Pfam" id="PF11350">
    <property type="entry name" value="DUF3152"/>
    <property type="match status" value="1"/>
</dbReference>
<dbReference type="SUPFAM" id="SSF55486">
    <property type="entry name" value="Metalloproteases ('zincins'), catalytic domain"/>
    <property type="match status" value="1"/>
</dbReference>
<dbReference type="AlphaFoldDB" id="R1FUF6"/>
<dbReference type="EMBL" id="AOUO01000667">
    <property type="protein sequence ID" value="EOD63037.1"/>
    <property type="molecule type" value="Genomic_DNA"/>
</dbReference>
<keyword evidence="1" id="KW-0812">Transmembrane</keyword>
<dbReference type="GO" id="GO:0008237">
    <property type="term" value="F:metallopeptidase activity"/>
    <property type="evidence" value="ECO:0007669"/>
    <property type="project" value="InterPro"/>
</dbReference>
<evidence type="ECO:0000256" key="1">
    <source>
        <dbReference type="SAM" id="Phobius"/>
    </source>
</evidence>
<organism evidence="3 4">
    <name type="scientific">Amycolatopsis vancoresmycina DSM 44592</name>
    <dbReference type="NCBI Taxonomy" id="1292037"/>
    <lineage>
        <taxon>Bacteria</taxon>
        <taxon>Bacillati</taxon>
        <taxon>Actinomycetota</taxon>
        <taxon>Actinomycetes</taxon>
        <taxon>Pseudonocardiales</taxon>
        <taxon>Pseudonocardiaceae</taxon>
        <taxon>Amycolatopsis</taxon>
    </lineage>
</organism>
<feature type="non-terminal residue" evidence="3">
    <location>
        <position position="1"/>
    </location>
</feature>
<evidence type="ECO:0000313" key="4">
    <source>
        <dbReference type="Proteomes" id="UP000014139"/>
    </source>
</evidence>
<dbReference type="RefSeq" id="WP_004560975.1">
    <property type="nucleotide sequence ID" value="NZ_AOUO01000667.1"/>
</dbReference>
<dbReference type="Proteomes" id="UP000014139">
    <property type="component" value="Unassembled WGS sequence"/>
</dbReference>
<proteinExistence type="predicted"/>
<keyword evidence="1" id="KW-0472">Membrane</keyword>
<dbReference type="Gene3D" id="3.40.390.10">
    <property type="entry name" value="Collagenase (Catalytic Domain)"/>
    <property type="match status" value="1"/>
</dbReference>
<protein>
    <recommendedName>
        <fullName evidence="2">DUF3152 domain-containing protein</fullName>
    </recommendedName>
</protein>
<feature type="transmembrane region" description="Helical" evidence="1">
    <location>
        <begin position="23"/>
        <end position="42"/>
    </location>
</feature>